<sequence>MLMTWDDVDRARARAFLFSTLAAARRAVQLVLFGFQSLMKLRSVHRNTEPENQLWSPLRERAVVVIVRVSAAALER</sequence>
<gene>
    <name evidence="1" type="ORF">F2P81_020230</name>
</gene>
<reference evidence="1 2" key="1">
    <citation type="submission" date="2019-06" db="EMBL/GenBank/DDBJ databases">
        <title>Draft genomes of female and male turbot (Scophthalmus maximus).</title>
        <authorList>
            <person name="Xu H."/>
            <person name="Xu X.-W."/>
            <person name="Shao C."/>
            <person name="Chen S."/>
        </authorList>
    </citation>
    <scope>NUCLEOTIDE SEQUENCE [LARGE SCALE GENOMIC DNA]</scope>
    <source>
        <strain evidence="1">Ysfricsl-2016a</strain>
        <tissue evidence="1">Blood</tissue>
    </source>
</reference>
<accession>A0A6A4S4P1</accession>
<evidence type="ECO:0000313" key="1">
    <source>
        <dbReference type="EMBL" id="KAF0027489.1"/>
    </source>
</evidence>
<comment type="caution">
    <text evidence="1">The sequence shown here is derived from an EMBL/GenBank/DDBJ whole genome shotgun (WGS) entry which is preliminary data.</text>
</comment>
<dbReference type="EMBL" id="VEVO01000018">
    <property type="protein sequence ID" value="KAF0027489.1"/>
    <property type="molecule type" value="Genomic_DNA"/>
</dbReference>
<evidence type="ECO:0000313" key="2">
    <source>
        <dbReference type="Proteomes" id="UP000438429"/>
    </source>
</evidence>
<name>A0A6A4S4P1_SCOMX</name>
<protein>
    <submittedName>
        <fullName evidence="1">Uncharacterized protein</fullName>
    </submittedName>
</protein>
<proteinExistence type="predicted"/>
<dbReference type="Proteomes" id="UP000438429">
    <property type="component" value="Unassembled WGS sequence"/>
</dbReference>
<dbReference type="AlphaFoldDB" id="A0A6A4S4P1"/>
<organism evidence="1 2">
    <name type="scientific">Scophthalmus maximus</name>
    <name type="common">Turbot</name>
    <name type="synonym">Psetta maxima</name>
    <dbReference type="NCBI Taxonomy" id="52904"/>
    <lineage>
        <taxon>Eukaryota</taxon>
        <taxon>Metazoa</taxon>
        <taxon>Chordata</taxon>
        <taxon>Craniata</taxon>
        <taxon>Vertebrata</taxon>
        <taxon>Euteleostomi</taxon>
        <taxon>Actinopterygii</taxon>
        <taxon>Neopterygii</taxon>
        <taxon>Teleostei</taxon>
        <taxon>Neoteleostei</taxon>
        <taxon>Acanthomorphata</taxon>
        <taxon>Carangaria</taxon>
        <taxon>Pleuronectiformes</taxon>
        <taxon>Pleuronectoidei</taxon>
        <taxon>Scophthalmidae</taxon>
        <taxon>Scophthalmus</taxon>
    </lineage>
</organism>